<feature type="region of interest" description="Disordered" evidence="2">
    <location>
        <begin position="103"/>
        <end position="137"/>
    </location>
</feature>
<name>A0A9P9X0M4_9PEZI</name>
<comment type="caution">
    <text evidence="3">The sequence shown here is derived from an EMBL/GenBank/DDBJ whole genome shotgun (WGS) entry which is preliminary data.</text>
</comment>
<proteinExistence type="predicted"/>
<evidence type="ECO:0000313" key="3">
    <source>
        <dbReference type="EMBL" id="KAI3529606.1"/>
    </source>
</evidence>
<evidence type="ECO:0000256" key="1">
    <source>
        <dbReference type="SAM" id="Coils"/>
    </source>
</evidence>
<dbReference type="AlphaFoldDB" id="A0A9P9X0M4"/>
<feature type="coiled-coil region" evidence="1">
    <location>
        <begin position="338"/>
        <end position="368"/>
    </location>
</feature>
<dbReference type="OrthoDB" id="4842436at2759"/>
<organism evidence="3 4">
    <name type="scientific">Colletotrichum abscissum</name>
    <dbReference type="NCBI Taxonomy" id="1671311"/>
    <lineage>
        <taxon>Eukaryota</taxon>
        <taxon>Fungi</taxon>
        <taxon>Dikarya</taxon>
        <taxon>Ascomycota</taxon>
        <taxon>Pezizomycotina</taxon>
        <taxon>Sordariomycetes</taxon>
        <taxon>Hypocreomycetidae</taxon>
        <taxon>Glomerellales</taxon>
        <taxon>Glomerellaceae</taxon>
        <taxon>Colletotrichum</taxon>
        <taxon>Colletotrichum acutatum species complex</taxon>
    </lineage>
</organism>
<feature type="compositionally biased region" description="Low complexity" evidence="2">
    <location>
        <begin position="248"/>
        <end position="263"/>
    </location>
</feature>
<feature type="region of interest" description="Disordered" evidence="2">
    <location>
        <begin position="216"/>
        <end position="295"/>
    </location>
</feature>
<evidence type="ECO:0000313" key="4">
    <source>
        <dbReference type="Proteomes" id="UP001056436"/>
    </source>
</evidence>
<feature type="compositionally biased region" description="Basic and acidic residues" evidence="2">
    <location>
        <begin position="673"/>
        <end position="683"/>
    </location>
</feature>
<evidence type="ECO:0000256" key="2">
    <source>
        <dbReference type="SAM" id="MobiDB-lite"/>
    </source>
</evidence>
<reference evidence="3" key="1">
    <citation type="submission" date="2019-01" db="EMBL/GenBank/DDBJ databases">
        <title>Colletotrichum abscissum LGMF1257.</title>
        <authorList>
            <person name="Baroncelli R."/>
        </authorList>
    </citation>
    <scope>NUCLEOTIDE SEQUENCE</scope>
    <source>
        <strain evidence="3">Ca142</strain>
    </source>
</reference>
<sequence>MQLAHGTLVHNGRSLDGQEYQRGDPVAIVDAIDIRNPGFPIYESSLGRKSFHIPTTSFATKSNTRIVAEAPKARPCGSIGEQHMDGMIADANLQVNFVSMPQNESSNYVPEQRDQQRQSANAQEPLWATRGTNADNGNALDTLQMPPQHVPEMWQPQLPIPHRLAEEQGSSHSHNGSVGYRPQQLEAIHMQNDHRAGYLPSRIPSSNDFQSIEDVQMHPRGPDQSNRLPMPGLSFPTPEEFHDIQSNRPISRPSYPLPSSSYSQVQEGSLPSTSQSQQSRHSSRSDDFHPSITRGTPVMACREPAQPVHTFKPSGIIDSFRQSTQAHISSLDRHCEQLQQIQASDDQLRQANESLQAARRNNEESLQLLGLLQPIVGIPLKGTEKRLQSIADQIVDAIKSLLPDCSDGSDKTIKQLGQKVQSLKKFIEYVEGVHPEVVKRPQDPAAISTDKSQTVPATTANRVPSVPASVSSHIADESDSCHWVDDQATPPPDRSAAMALNRDRSHIFRDMTAAHGRRLEPRINTAPEYATTSYSQPLSRMHSPLATHSAPAEPPHAADHGILQQCPTTQIQQTMSITDFGAPMRDRTMQAYPPPTSVEMMRLMQSVSSLPPLNYTTQQESNFYLRPPSQNCLYPTTAAEMAQAAYGPRSSVNYPPAPGPAQSNYYQEMRSGLPDRRTVRQERPAPYSLNYRDQRRRRESQ</sequence>
<protein>
    <submittedName>
        <fullName evidence="3">Uncharacterized protein</fullName>
    </submittedName>
</protein>
<keyword evidence="4" id="KW-1185">Reference proteome</keyword>
<feature type="compositionally biased region" description="Low complexity" evidence="2">
    <location>
        <begin position="271"/>
        <end position="280"/>
    </location>
</feature>
<feature type="region of interest" description="Disordered" evidence="2">
    <location>
        <begin position="650"/>
        <end position="701"/>
    </location>
</feature>
<dbReference type="EMBL" id="SDAQ01000222">
    <property type="protein sequence ID" value="KAI3529606.1"/>
    <property type="molecule type" value="Genomic_DNA"/>
</dbReference>
<keyword evidence="1" id="KW-0175">Coiled coil</keyword>
<gene>
    <name evidence="3" type="ORF">CABS02_14778</name>
</gene>
<accession>A0A9P9X0M4</accession>
<dbReference type="Proteomes" id="UP001056436">
    <property type="component" value="Unassembled WGS sequence"/>
</dbReference>
<feature type="region of interest" description="Disordered" evidence="2">
    <location>
        <begin position="532"/>
        <end position="560"/>
    </location>
</feature>